<comment type="subcellular location">
    <subcellularLocation>
        <location evidence="1">Mitochondrion outer membrane</location>
        <topology evidence="1">Peripheral membrane protein</topology>
    </subcellularLocation>
</comment>
<evidence type="ECO:0000256" key="1">
    <source>
        <dbReference type="ARBA" id="ARBA00004450"/>
    </source>
</evidence>
<dbReference type="AlphaFoldDB" id="A0AAN7BFX6"/>
<comment type="similarity">
    <text evidence="2">Belongs to the FMP52 family.</text>
</comment>
<keyword evidence="6" id="KW-0472">Membrane</keyword>
<dbReference type="PANTHER" id="PTHR14097">
    <property type="entry name" value="OXIDOREDUCTASE HTATIP2"/>
    <property type="match status" value="1"/>
</dbReference>
<evidence type="ECO:0000256" key="5">
    <source>
        <dbReference type="ARBA" id="ARBA00023128"/>
    </source>
</evidence>
<evidence type="ECO:0000259" key="8">
    <source>
        <dbReference type="Pfam" id="PF01370"/>
    </source>
</evidence>
<dbReference type="SUPFAM" id="SSF51735">
    <property type="entry name" value="NAD(P)-binding Rossmann-fold domains"/>
    <property type="match status" value="1"/>
</dbReference>
<dbReference type="GO" id="GO:0051170">
    <property type="term" value="P:import into nucleus"/>
    <property type="evidence" value="ECO:0007669"/>
    <property type="project" value="TreeGrafter"/>
</dbReference>
<evidence type="ECO:0000256" key="3">
    <source>
        <dbReference type="ARBA" id="ARBA00022787"/>
    </source>
</evidence>
<evidence type="ECO:0000256" key="6">
    <source>
        <dbReference type="ARBA" id="ARBA00023136"/>
    </source>
</evidence>
<keyword evidence="7" id="KW-0732">Signal</keyword>
<evidence type="ECO:0000256" key="7">
    <source>
        <dbReference type="SAM" id="SignalP"/>
    </source>
</evidence>
<evidence type="ECO:0000313" key="10">
    <source>
        <dbReference type="Proteomes" id="UP001301958"/>
    </source>
</evidence>
<sequence length="238" mass="25285">MSQSSVLIGSTGLVGSFILSTLLASPPSSGPVYTISRRAPKSTGPQLNSILDTEITNWPSKLSSITPVPTTVYSALGTTRAAAGGIANQWKIDHDANVELAKAAKTAGVKNFVFISSAGTRGLLAARAPYSQMKNGVEDTIMGLGFAGTAIILRPGFILGEREESRWAEAKGQGVVKSLGRWVGLGWQDKIGQDAEVIARAAVKAARLAEEGKVPEGKKVWILEQRDIVKLGRDEWKE</sequence>
<name>A0AAN7BFX6_9PEZI</name>
<feature type="chain" id="PRO_5042943532" description="NAD-dependent epimerase/dehydratase domain-containing protein" evidence="7">
    <location>
        <begin position="25"/>
        <end position="238"/>
    </location>
</feature>
<evidence type="ECO:0000313" key="9">
    <source>
        <dbReference type="EMBL" id="KAK4222097.1"/>
    </source>
</evidence>
<keyword evidence="3" id="KW-1000">Mitochondrion outer membrane</keyword>
<dbReference type="Proteomes" id="UP001301958">
    <property type="component" value="Unassembled WGS sequence"/>
</dbReference>
<dbReference type="InterPro" id="IPR001509">
    <property type="entry name" value="Epimerase_deHydtase"/>
</dbReference>
<dbReference type="FunFam" id="3.40.50.720:FF:000366">
    <property type="entry name" value="Protein FMP52, mitochondrial"/>
    <property type="match status" value="1"/>
</dbReference>
<dbReference type="EMBL" id="MU865492">
    <property type="protein sequence ID" value="KAK4222097.1"/>
    <property type="molecule type" value="Genomic_DNA"/>
</dbReference>
<gene>
    <name evidence="9" type="ORF">QBC38DRAFT_490706</name>
</gene>
<reference evidence="9" key="2">
    <citation type="submission" date="2023-05" db="EMBL/GenBank/DDBJ databases">
        <authorList>
            <consortium name="Lawrence Berkeley National Laboratory"/>
            <person name="Steindorff A."/>
            <person name="Hensen N."/>
            <person name="Bonometti L."/>
            <person name="Westerberg I."/>
            <person name="Brannstrom I.O."/>
            <person name="Guillou S."/>
            <person name="Cros-Aarteil S."/>
            <person name="Calhoun S."/>
            <person name="Haridas S."/>
            <person name="Kuo A."/>
            <person name="Mondo S."/>
            <person name="Pangilinan J."/>
            <person name="Riley R."/>
            <person name="Labutti K."/>
            <person name="Andreopoulos B."/>
            <person name="Lipzen A."/>
            <person name="Chen C."/>
            <person name="Yanf M."/>
            <person name="Daum C."/>
            <person name="Ng V."/>
            <person name="Clum A."/>
            <person name="Ohm R."/>
            <person name="Martin F."/>
            <person name="Silar P."/>
            <person name="Natvig D."/>
            <person name="Lalanne C."/>
            <person name="Gautier V."/>
            <person name="Ament-Velasquez S.L."/>
            <person name="Kruys A."/>
            <person name="Hutchinson M.I."/>
            <person name="Powell A.J."/>
            <person name="Barry K."/>
            <person name="Miller A.N."/>
            <person name="Grigoriev I.V."/>
            <person name="Debuchy R."/>
            <person name="Gladieux P."/>
            <person name="Thoren M.H."/>
            <person name="Johannesson H."/>
        </authorList>
    </citation>
    <scope>NUCLEOTIDE SEQUENCE</scope>
    <source>
        <strain evidence="9">CBS 990.96</strain>
    </source>
</reference>
<keyword evidence="5" id="KW-0496">Mitochondrion</keyword>
<protein>
    <recommendedName>
        <fullName evidence="8">NAD-dependent epimerase/dehydratase domain-containing protein</fullName>
    </recommendedName>
</protein>
<dbReference type="Gene3D" id="3.40.50.720">
    <property type="entry name" value="NAD(P)-binding Rossmann-like Domain"/>
    <property type="match status" value="1"/>
</dbReference>
<dbReference type="PANTHER" id="PTHR14097:SF7">
    <property type="entry name" value="OXIDOREDUCTASE HTATIP2"/>
    <property type="match status" value="1"/>
</dbReference>
<proteinExistence type="inferred from homology"/>
<dbReference type="Pfam" id="PF01370">
    <property type="entry name" value="Epimerase"/>
    <property type="match status" value="1"/>
</dbReference>
<reference evidence="9" key="1">
    <citation type="journal article" date="2023" name="Mol. Phylogenet. Evol.">
        <title>Genome-scale phylogeny and comparative genomics of the fungal order Sordariales.</title>
        <authorList>
            <person name="Hensen N."/>
            <person name="Bonometti L."/>
            <person name="Westerberg I."/>
            <person name="Brannstrom I.O."/>
            <person name="Guillou S."/>
            <person name="Cros-Aarteil S."/>
            <person name="Calhoun S."/>
            <person name="Haridas S."/>
            <person name="Kuo A."/>
            <person name="Mondo S."/>
            <person name="Pangilinan J."/>
            <person name="Riley R."/>
            <person name="LaButti K."/>
            <person name="Andreopoulos B."/>
            <person name="Lipzen A."/>
            <person name="Chen C."/>
            <person name="Yan M."/>
            <person name="Daum C."/>
            <person name="Ng V."/>
            <person name="Clum A."/>
            <person name="Steindorff A."/>
            <person name="Ohm R.A."/>
            <person name="Martin F."/>
            <person name="Silar P."/>
            <person name="Natvig D.O."/>
            <person name="Lalanne C."/>
            <person name="Gautier V."/>
            <person name="Ament-Velasquez S.L."/>
            <person name="Kruys A."/>
            <person name="Hutchinson M.I."/>
            <person name="Powell A.J."/>
            <person name="Barry K."/>
            <person name="Miller A.N."/>
            <person name="Grigoriev I.V."/>
            <person name="Debuchy R."/>
            <person name="Gladieux P."/>
            <person name="Hiltunen Thoren M."/>
            <person name="Johannesson H."/>
        </authorList>
    </citation>
    <scope>NUCLEOTIDE SEQUENCE</scope>
    <source>
        <strain evidence="9">CBS 990.96</strain>
    </source>
</reference>
<evidence type="ECO:0000256" key="2">
    <source>
        <dbReference type="ARBA" id="ARBA00006617"/>
    </source>
</evidence>
<keyword evidence="10" id="KW-1185">Reference proteome</keyword>
<organism evidence="9 10">
    <name type="scientific">Podospora fimiseda</name>
    <dbReference type="NCBI Taxonomy" id="252190"/>
    <lineage>
        <taxon>Eukaryota</taxon>
        <taxon>Fungi</taxon>
        <taxon>Dikarya</taxon>
        <taxon>Ascomycota</taxon>
        <taxon>Pezizomycotina</taxon>
        <taxon>Sordariomycetes</taxon>
        <taxon>Sordariomycetidae</taxon>
        <taxon>Sordariales</taxon>
        <taxon>Podosporaceae</taxon>
        <taxon>Podospora</taxon>
    </lineage>
</organism>
<evidence type="ECO:0000256" key="4">
    <source>
        <dbReference type="ARBA" id="ARBA00022946"/>
    </source>
</evidence>
<accession>A0AAN7BFX6</accession>
<dbReference type="GO" id="GO:0005741">
    <property type="term" value="C:mitochondrial outer membrane"/>
    <property type="evidence" value="ECO:0007669"/>
    <property type="project" value="UniProtKB-SubCell"/>
</dbReference>
<dbReference type="InterPro" id="IPR036291">
    <property type="entry name" value="NAD(P)-bd_dom_sf"/>
</dbReference>
<keyword evidence="4" id="KW-0809">Transit peptide</keyword>
<feature type="domain" description="NAD-dependent epimerase/dehydratase" evidence="8">
    <location>
        <begin position="7"/>
        <end position="126"/>
    </location>
</feature>
<feature type="signal peptide" evidence="7">
    <location>
        <begin position="1"/>
        <end position="24"/>
    </location>
</feature>
<comment type="caution">
    <text evidence="9">The sequence shown here is derived from an EMBL/GenBank/DDBJ whole genome shotgun (WGS) entry which is preliminary data.</text>
</comment>